<gene>
    <name evidence="5" type="ORF">DDE23_13810</name>
</gene>
<name>A0A2T7UQ88_9RHOB</name>
<dbReference type="InterPro" id="IPR006311">
    <property type="entry name" value="TAT_signal"/>
</dbReference>
<keyword evidence="3" id="KW-0574">Periplasm</keyword>
<evidence type="ECO:0000313" key="6">
    <source>
        <dbReference type="Proteomes" id="UP000244810"/>
    </source>
</evidence>
<accession>A0A2T7UQ88</accession>
<dbReference type="Proteomes" id="UP000244810">
    <property type="component" value="Unassembled WGS sequence"/>
</dbReference>
<comment type="subcellular location">
    <subcellularLocation>
        <location evidence="1">Periplasm</location>
    </subcellularLocation>
</comment>
<dbReference type="InterPro" id="IPR038404">
    <property type="entry name" value="TRAP_DctP_sf"/>
</dbReference>
<keyword evidence="2 4" id="KW-0732">Signal</keyword>
<dbReference type="GO" id="GO:0042597">
    <property type="term" value="C:periplasmic space"/>
    <property type="evidence" value="ECO:0007669"/>
    <property type="project" value="UniProtKB-SubCell"/>
</dbReference>
<dbReference type="EMBL" id="QDDR01000007">
    <property type="protein sequence ID" value="PVE46761.1"/>
    <property type="molecule type" value="Genomic_DNA"/>
</dbReference>
<dbReference type="Gene3D" id="3.40.190.10">
    <property type="entry name" value="Periplasmic binding protein-like II"/>
    <property type="match status" value="1"/>
</dbReference>
<dbReference type="PROSITE" id="PS51318">
    <property type="entry name" value="TAT"/>
    <property type="match status" value="1"/>
</dbReference>
<organism evidence="5 6">
    <name type="scientific">Pararhodobacter aggregans</name>
    <dbReference type="NCBI Taxonomy" id="404875"/>
    <lineage>
        <taxon>Bacteria</taxon>
        <taxon>Pseudomonadati</taxon>
        <taxon>Pseudomonadota</taxon>
        <taxon>Alphaproteobacteria</taxon>
        <taxon>Rhodobacterales</taxon>
        <taxon>Paracoccaceae</taxon>
        <taxon>Pararhodobacter</taxon>
    </lineage>
</organism>
<evidence type="ECO:0000256" key="3">
    <source>
        <dbReference type="ARBA" id="ARBA00022764"/>
    </source>
</evidence>
<feature type="chain" id="PRO_5015395754" evidence="4">
    <location>
        <begin position="26"/>
        <end position="355"/>
    </location>
</feature>
<comment type="caution">
    <text evidence="5">The sequence shown here is derived from an EMBL/GenBank/DDBJ whole genome shotgun (WGS) entry which is preliminary data.</text>
</comment>
<dbReference type="Gene3D" id="3.40.190.170">
    <property type="entry name" value="Bacterial extracellular solute-binding protein, family 7"/>
    <property type="match status" value="1"/>
</dbReference>
<protein>
    <submittedName>
        <fullName evidence="5">C4-dicarboxylate ABC transporter substrate-binding protein</fullName>
    </submittedName>
</protein>
<evidence type="ECO:0000256" key="1">
    <source>
        <dbReference type="ARBA" id="ARBA00004418"/>
    </source>
</evidence>
<dbReference type="PANTHER" id="PTHR33376">
    <property type="match status" value="1"/>
</dbReference>
<dbReference type="PANTHER" id="PTHR33376:SF5">
    <property type="entry name" value="EXTRACYTOPLASMIC SOLUTE RECEPTOR PROTEIN"/>
    <property type="match status" value="1"/>
</dbReference>
<evidence type="ECO:0000313" key="5">
    <source>
        <dbReference type="EMBL" id="PVE46761.1"/>
    </source>
</evidence>
<dbReference type="InterPro" id="IPR018389">
    <property type="entry name" value="DctP_fam"/>
</dbReference>
<evidence type="ECO:0000256" key="2">
    <source>
        <dbReference type="ARBA" id="ARBA00022729"/>
    </source>
</evidence>
<proteinExistence type="predicted"/>
<dbReference type="Pfam" id="PF03480">
    <property type="entry name" value="DctP"/>
    <property type="match status" value="1"/>
</dbReference>
<feature type="signal peptide" evidence="4">
    <location>
        <begin position="1"/>
        <end position="25"/>
    </location>
</feature>
<evidence type="ECO:0000256" key="4">
    <source>
        <dbReference type="SAM" id="SignalP"/>
    </source>
</evidence>
<dbReference type="GO" id="GO:0055085">
    <property type="term" value="P:transmembrane transport"/>
    <property type="evidence" value="ECO:0007669"/>
    <property type="project" value="InterPro"/>
</dbReference>
<keyword evidence="6" id="KW-1185">Reference proteome</keyword>
<sequence>MTMEKPSRRAFIQTAALGSAAAAFAGTTAQAQGRSRIRAAHIVPESSKMYQLSVGPFQRVLDIVTDGSFSFQVFAGGTIAPPLQTYQAVQDGLAEAGMVPPLWAVNLDPVNSLFGGHPGGMAAEELLNWYFVGGGSELLAEHRRETMGLHSMLLSINPSEVWHSHKIIRVPEDLQGVRFRTAGAWATILNEYFGGAATTVGPSEVFTMLERRGVDAAEWSTPSENLIMGLEDAAPYMIVPGIHAPAACLELAIRAEVWDELDASIQRKIEIAAREAVVECLTEWSAADLTAMETMRERGIEIIEMDQSLIDAIRAAGRDWAEAQATERAAAGDDWMRRVTESYYGFHDRWQANSI</sequence>
<dbReference type="AlphaFoldDB" id="A0A2T7UQ88"/>
<reference evidence="5 6" key="1">
    <citation type="journal article" date="2011" name="Syst. Appl. Microbiol.">
        <title>Defluviimonas denitrificans gen. nov., sp. nov., and Pararhodobacter aggregans gen. nov., sp. nov., non-phototrophic Rhodobacteraceae from the biofilter of a marine aquaculture.</title>
        <authorList>
            <person name="Foesel B.U."/>
            <person name="Drake H.L."/>
            <person name="Schramm A."/>
        </authorList>
    </citation>
    <scope>NUCLEOTIDE SEQUENCE [LARGE SCALE GENOMIC DNA]</scope>
    <source>
        <strain evidence="5 6">D1-19</strain>
    </source>
</reference>